<name>A0A1G8T0H0_9BACI</name>
<protein>
    <submittedName>
        <fullName evidence="9">Two component transcriptional regulator, LuxR family</fullName>
    </submittedName>
</protein>
<evidence type="ECO:0000313" key="10">
    <source>
        <dbReference type="Proteomes" id="UP000199225"/>
    </source>
</evidence>
<gene>
    <name evidence="9" type="ORF">SAMN04490247_1628</name>
</gene>
<evidence type="ECO:0000259" key="7">
    <source>
        <dbReference type="PROSITE" id="PS50043"/>
    </source>
</evidence>
<dbReference type="RefSeq" id="WP_093193375.1">
    <property type="nucleotide sequence ID" value="NZ_FNEV01000004.1"/>
</dbReference>
<dbReference type="Pfam" id="PF00196">
    <property type="entry name" value="GerE"/>
    <property type="match status" value="1"/>
</dbReference>
<keyword evidence="4" id="KW-0238">DNA-binding</keyword>
<reference evidence="10" key="1">
    <citation type="submission" date="2016-10" db="EMBL/GenBank/DDBJ databases">
        <authorList>
            <person name="Varghese N."/>
            <person name="Submissions S."/>
        </authorList>
    </citation>
    <scope>NUCLEOTIDE SEQUENCE [LARGE SCALE GENOMIC DNA]</scope>
    <source>
        <strain evidence="10">DSM 4771</strain>
    </source>
</reference>
<keyword evidence="10" id="KW-1185">Reference proteome</keyword>
<dbReference type="SMART" id="SM00448">
    <property type="entry name" value="REC"/>
    <property type="match status" value="1"/>
</dbReference>
<evidence type="ECO:0000256" key="2">
    <source>
        <dbReference type="ARBA" id="ARBA00022553"/>
    </source>
</evidence>
<dbReference type="GO" id="GO:0005737">
    <property type="term" value="C:cytoplasm"/>
    <property type="evidence" value="ECO:0007669"/>
    <property type="project" value="UniProtKB-SubCell"/>
</dbReference>
<accession>A0A1G8T0H0</accession>
<feature type="domain" description="Response regulatory" evidence="8">
    <location>
        <begin position="3"/>
        <end position="117"/>
    </location>
</feature>
<dbReference type="AlphaFoldDB" id="A0A1G8T0H0"/>
<dbReference type="GO" id="GO:0000160">
    <property type="term" value="P:phosphorelay signal transduction system"/>
    <property type="evidence" value="ECO:0007669"/>
    <property type="project" value="InterPro"/>
</dbReference>
<dbReference type="InterPro" id="IPR000792">
    <property type="entry name" value="Tscrpt_reg_LuxR_C"/>
</dbReference>
<dbReference type="InterPro" id="IPR001789">
    <property type="entry name" value="Sig_transdc_resp-reg_receiver"/>
</dbReference>
<dbReference type="GO" id="GO:0006355">
    <property type="term" value="P:regulation of DNA-templated transcription"/>
    <property type="evidence" value="ECO:0007669"/>
    <property type="project" value="InterPro"/>
</dbReference>
<evidence type="ECO:0000256" key="4">
    <source>
        <dbReference type="ARBA" id="ARBA00023125"/>
    </source>
</evidence>
<organism evidence="9 10">
    <name type="scientific">Salimicrobium halophilum</name>
    <dbReference type="NCBI Taxonomy" id="86666"/>
    <lineage>
        <taxon>Bacteria</taxon>
        <taxon>Bacillati</taxon>
        <taxon>Bacillota</taxon>
        <taxon>Bacilli</taxon>
        <taxon>Bacillales</taxon>
        <taxon>Bacillaceae</taxon>
        <taxon>Salimicrobium</taxon>
    </lineage>
</organism>
<sequence>MIRMIIAEDQRMLLGALATLLDLEEEIEVVGQAGDGEEALRLARELEPDICMFDIEMPKKDGLDAAMELKDHPSKVIILTTFRRSGYFQRAQDAGVYGYLLKDSPSEDLAASIRKIHGGAKVYDPELIDLAFTPQSPLTERENQVVSLMAEGKSTKAIALELFITPATVRNYVSIILDKLEVTNRIEAIHRCQEKGWI</sequence>
<dbReference type="PANTHER" id="PTHR43214:SF42">
    <property type="entry name" value="TRANSCRIPTIONAL REGULATORY PROTEIN DESR"/>
    <property type="match status" value="1"/>
</dbReference>
<dbReference type="Gene3D" id="3.40.50.2300">
    <property type="match status" value="1"/>
</dbReference>
<dbReference type="PRINTS" id="PR00038">
    <property type="entry name" value="HTHLUXR"/>
</dbReference>
<dbReference type="PROSITE" id="PS50110">
    <property type="entry name" value="RESPONSE_REGULATORY"/>
    <property type="match status" value="1"/>
</dbReference>
<feature type="domain" description="HTH luxR-type" evidence="7">
    <location>
        <begin position="131"/>
        <end position="196"/>
    </location>
</feature>
<dbReference type="PANTHER" id="PTHR43214">
    <property type="entry name" value="TWO-COMPONENT RESPONSE REGULATOR"/>
    <property type="match status" value="1"/>
</dbReference>
<dbReference type="CDD" id="cd19930">
    <property type="entry name" value="REC_DesR-like"/>
    <property type="match status" value="1"/>
</dbReference>
<keyword evidence="5" id="KW-0804">Transcription</keyword>
<dbReference type="Pfam" id="PF00072">
    <property type="entry name" value="Response_reg"/>
    <property type="match status" value="1"/>
</dbReference>
<feature type="modified residue" description="4-aspartylphosphate" evidence="6">
    <location>
        <position position="54"/>
    </location>
</feature>
<comment type="subcellular location">
    <subcellularLocation>
        <location evidence="1">Cytoplasm</location>
    </subcellularLocation>
</comment>
<dbReference type="OrthoDB" id="9780153at2"/>
<dbReference type="InterPro" id="IPR011006">
    <property type="entry name" value="CheY-like_superfamily"/>
</dbReference>
<dbReference type="STRING" id="86666.SAMN04490247_1628"/>
<evidence type="ECO:0000313" key="9">
    <source>
        <dbReference type="EMBL" id="SDJ34933.1"/>
    </source>
</evidence>
<evidence type="ECO:0000256" key="1">
    <source>
        <dbReference type="ARBA" id="ARBA00004496"/>
    </source>
</evidence>
<evidence type="ECO:0000259" key="8">
    <source>
        <dbReference type="PROSITE" id="PS50110"/>
    </source>
</evidence>
<dbReference type="PROSITE" id="PS50043">
    <property type="entry name" value="HTH_LUXR_2"/>
    <property type="match status" value="1"/>
</dbReference>
<evidence type="ECO:0000256" key="5">
    <source>
        <dbReference type="ARBA" id="ARBA00023163"/>
    </source>
</evidence>
<dbReference type="CDD" id="cd06170">
    <property type="entry name" value="LuxR_C_like"/>
    <property type="match status" value="1"/>
</dbReference>
<dbReference type="InterPro" id="IPR016032">
    <property type="entry name" value="Sig_transdc_resp-reg_C-effctor"/>
</dbReference>
<evidence type="ECO:0000256" key="3">
    <source>
        <dbReference type="ARBA" id="ARBA00023015"/>
    </source>
</evidence>
<dbReference type="Proteomes" id="UP000199225">
    <property type="component" value="Unassembled WGS sequence"/>
</dbReference>
<dbReference type="SUPFAM" id="SSF46894">
    <property type="entry name" value="C-terminal effector domain of the bipartite response regulators"/>
    <property type="match status" value="1"/>
</dbReference>
<proteinExistence type="predicted"/>
<keyword evidence="2 6" id="KW-0597">Phosphoprotein</keyword>
<dbReference type="EMBL" id="FNEV01000004">
    <property type="protein sequence ID" value="SDJ34933.1"/>
    <property type="molecule type" value="Genomic_DNA"/>
</dbReference>
<dbReference type="InterPro" id="IPR039420">
    <property type="entry name" value="WalR-like"/>
</dbReference>
<dbReference type="GO" id="GO:0003677">
    <property type="term" value="F:DNA binding"/>
    <property type="evidence" value="ECO:0007669"/>
    <property type="project" value="UniProtKB-KW"/>
</dbReference>
<keyword evidence="3" id="KW-0805">Transcription regulation</keyword>
<evidence type="ECO:0000256" key="6">
    <source>
        <dbReference type="PROSITE-ProRule" id="PRU00169"/>
    </source>
</evidence>
<dbReference type="SMART" id="SM00421">
    <property type="entry name" value="HTH_LUXR"/>
    <property type="match status" value="1"/>
</dbReference>
<dbReference type="SUPFAM" id="SSF52172">
    <property type="entry name" value="CheY-like"/>
    <property type="match status" value="1"/>
</dbReference>